<proteinExistence type="predicted"/>
<reference evidence="3" key="1">
    <citation type="submission" date="2025-08" db="UniProtKB">
        <authorList>
            <consortium name="RefSeq"/>
        </authorList>
    </citation>
    <scope>IDENTIFICATION</scope>
    <source>
        <strain evidence="3">OHB3-1</strain>
    </source>
</reference>
<keyword evidence="1" id="KW-0812">Transmembrane</keyword>
<dbReference type="Pfam" id="PF03140">
    <property type="entry name" value="DUF247"/>
    <property type="match status" value="1"/>
</dbReference>
<dbReference type="InterPro" id="IPR004158">
    <property type="entry name" value="DUF247_pln"/>
</dbReference>
<evidence type="ECO:0000256" key="1">
    <source>
        <dbReference type="SAM" id="Phobius"/>
    </source>
</evidence>
<dbReference type="GeneID" id="111005065"/>
<keyword evidence="1" id="KW-0472">Membrane</keyword>
<sequence length="473" mass="54957">MECFALAANKGDALRHQQDYCKAFYETPWPTKYSVDLVADQQSEEDDLSLELSIIKLLEEQPPIAAAEWCIYRVPKRLFDMKSTAYTPKVIAIGPFHHGRNDLLATQQSKLHCFRNYLIRIERDVKYVVAIARQWEIKARRLYAEPINMTSDDFVRMMLIDACFIVELMIILNFECFETREGFDLLFAKVILHDLYQELTMLENQLPFFVLQALFDLFPPHKNKANISFIQLTGKFLSNGLIRGYNLPCGVSSTEEVNHLVDLLGFYYVPSPDTEEYRQNKEIKNRIFLLPPTITKLCEAGVKVKKAIGARSLLDISFKRGVLQIPPFEIHDDFEIYVRNLMAFEQYCVREPDDDRYVIHYIEFLDGLISTAEDVALLVKEGIIINHIGGSNKEVSELFNNLCKNTPIPFQFYFYATSKNLHDHCRKWWPRSKATLRRDYFHSPWAYISVFAATFLILLALLQTIFTAKSTFN</sequence>
<dbReference type="AlphaFoldDB" id="A0A6J1BVD4"/>
<gene>
    <name evidence="3" type="primary">LOC111005065</name>
</gene>
<keyword evidence="1" id="KW-1133">Transmembrane helix</keyword>
<dbReference type="Proteomes" id="UP000504603">
    <property type="component" value="Unplaced"/>
</dbReference>
<dbReference type="KEGG" id="mcha:111005065"/>
<dbReference type="PANTHER" id="PTHR31170">
    <property type="entry name" value="BNAC04G53230D PROTEIN"/>
    <property type="match status" value="1"/>
</dbReference>
<dbReference type="PANTHER" id="PTHR31170:SF20">
    <property type="entry name" value="DUF247 DOMAIN PROTEIN"/>
    <property type="match status" value="1"/>
</dbReference>
<evidence type="ECO:0000313" key="2">
    <source>
        <dbReference type="Proteomes" id="UP000504603"/>
    </source>
</evidence>
<accession>A0A6J1BVD4</accession>
<protein>
    <submittedName>
        <fullName evidence="3">UPF0481 protein At3g47200-like</fullName>
    </submittedName>
</protein>
<feature type="transmembrane region" description="Helical" evidence="1">
    <location>
        <begin position="445"/>
        <end position="466"/>
    </location>
</feature>
<keyword evidence="2" id="KW-1185">Reference proteome</keyword>
<evidence type="ECO:0000313" key="3">
    <source>
        <dbReference type="RefSeq" id="XP_022132118.1"/>
    </source>
</evidence>
<name>A0A6J1BVD4_MOMCH</name>
<dbReference type="OrthoDB" id="672127at2759"/>
<organism evidence="2 3">
    <name type="scientific">Momordica charantia</name>
    <name type="common">Bitter gourd</name>
    <name type="synonym">Balsam pear</name>
    <dbReference type="NCBI Taxonomy" id="3673"/>
    <lineage>
        <taxon>Eukaryota</taxon>
        <taxon>Viridiplantae</taxon>
        <taxon>Streptophyta</taxon>
        <taxon>Embryophyta</taxon>
        <taxon>Tracheophyta</taxon>
        <taxon>Spermatophyta</taxon>
        <taxon>Magnoliopsida</taxon>
        <taxon>eudicotyledons</taxon>
        <taxon>Gunneridae</taxon>
        <taxon>Pentapetalae</taxon>
        <taxon>rosids</taxon>
        <taxon>fabids</taxon>
        <taxon>Cucurbitales</taxon>
        <taxon>Cucurbitaceae</taxon>
        <taxon>Momordiceae</taxon>
        <taxon>Momordica</taxon>
    </lineage>
</organism>
<dbReference type="RefSeq" id="XP_022132118.1">
    <property type="nucleotide sequence ID" value="XM_022276426.1"/>
</dbReference>